<feature type="signal peptide" evidence="1">
    <location>
        <begin position="1"/>
        <end position="18"/>
    </location>
</feature>
<name>A0A1Y5F8G3_9BACT</name>
<feature type="chain" id="PRO_5013209566" evidence="1">
    <location>
        <begin position="19"/>
        <end position="490"/>
    </location>
</feature>
<gene>
    <name evidence="2" type="ORF">A9Q84_19690</name>
</gene>
<proteinExistence type="predicted"/>
<organism evidence="2 3">
    <name type="scientific">Halobacteriovorax marinus</name>
    <dbReference type="NCBI Taxonomy" id="97084"/>
    <lineage>
        <taxon>Bacteria</taxon>
        <taxon>Pseudomonadati</taxon>
        <taxon>Bdellovibrionota</taxon>
        <taxon>Bacteriovoracia</taxon>
        <taxon>Bacteriovoracales</taxon>
        <taxon>Halobacteriovoraceae</taxon>
        <taxon>Halobacteriovorax</taxon>
    </lineage>
</organism>
<dbReference type="Proteomes" id="UP000196531">
    <property type="component" value="Unassembled WGS sequence"/>
</dbReference>
<protein>
    <submittedName>
        <fullName evidence="2">Uncharacterized protein</fullName>
    </submittedName>
</protein>
<keyword evidence="1" id="KW-0732">Signal</keyword>
<evidence type="ECO:0000256" key="1">
    <source>
        <dbReference type="SAM" id="SignalP"/>
    </source>
</evidence>
<sequence length="490" mass="56133">MKMTFILASLLCSSLTFASLDQYTSGYKWISHEKTVKAKVKAKKRGRRSISSKVEVDDSRLSKEFKSFRKTYLSIKDPIELEKQLRHIDKNYDSYPDDLKLVAAILTPMLEMKSFAYRMYPLLKREKVTHSVLLTRVYRFASFMSVNLPTDQWDAGFRFMSEPFEYEMTNNRFHKTSDLQEFVTNKIYPALAKAAERVQALDFSTNNMTWDHKLLYGTASFQDEFKRYRLIGESERLLLLANLHYGLSWSARFSAYNVSGTLSLVKDMGSLYGIDSMFGFSKVDGVTAKKIVAKINKRKYKKLFTILDGGKEKMQLSFKHLREAARVSVVAWEEMKERRNGEANESALIRSEMFESFIGRIDRGAETFVDIVNGPTIVRSDITGEVITVDLPKFLMNPPKDLKSLLPTSFTSADDMKSKKIANKSGKMKSVKFRNYHYGKATSWELKSYNTLLPEVKNGDDISTAARILNQSPGAAPVALIINPFMMYNR</sequence>
<dbReference type="AlphaFoldDB" id="A0A1Y5F8G3"/>
<accession>A0A1Y5F8G3</accession>
<reference evidence="3" key="1">
    <citation type="journal article" date="2017" name="Proc. Natl. Acad. Sci. U.S.A.">
        <title>Simulation of Deepwater Horizon oil plume reveals substrate specialization within a complex community of hydrocarbon-degraders.</title>
        <authorList>
            <person name="Hu P."/>
            <person name="Dubinsky E.A."/>
            <person name="Probst A.J."/>
            <person name="Wang J."/>
            <person name="Sieber C.M.K."/>
            <person name="Tom L.M."/>
            <person name="Gardinali P."/>
            <person name="Banfield J.F."/>
            <person name="Atlas R.M."/>
            <person name="Andersen G.L."/>
        </authorList>
    </citation>
    <scope>NUCLEOTIDE SEQUENCE [LARGE SCALE GENOMIC DNA]</scope>
</reference>
<comment type="caution">
    <text evidence="2">The sequence shown here is derived from an EMBL/GenBank/DDBJ whole genome shotgun (WGS) entry which is preliminary data.</text>
</comment>
<dbReference type="EMBL" id="MAAO01000015">
    <property type="protein sequence ID" value="OUR93688.1"/>
    <property type="molecule type" value="Genomic_DNA"/>
</dbReference>
<evidence type="ECO:0000313" key="3">
    <source>
        <dbReference type="Proteomes" id="UP000196531"/>
    </source>
</evidence>
<evidence type="ECO:0000313" key="2">
    <source>
        <dbReference type="EMBL" id="OUR93688.1"/>
    </source>
</evidence>